<accession>X0SYD1</accession>
<sequence length="416" mass="46419">DGSLTLVSLAGPALRATMVDTEIPNLLDLATADLDGNSTSEIIYLQADGTITTNDTRFMTPVTGEQILSRLPESVTPPLHYRSFAVLPAREERPPLIVLPVHAITGAFIALAEIGEPLPRQLVPTPYEVADTTTPVPFAVQEEESEIYFPERAIPPDPRALPPNRTPDILLYVGDEFIRDVLGDRVDQFAGFRFLRKAPDMVFNFQRQSIVWQPKAEHLGAWHVEYETTYHLGVKPEDMVTDSVLVPEAEVVRDQILIYVNDKPRITSQPESLNILAGHLFTCRTQVEDHNTDARIDYRLESGPEGMSIEPNGILSWLTNETHHDDYQVIISASDGFDKDIQTFTLNVNARLTITSAVPHLANIQKPYSYQVTVFQPGSRKDHVFSLLQAPEGMSIDRNGLISWTPIPAQGDTQFF</sequence>
<dbReference type="InterPro" id="IPR013783">
    <property type="entry name" value="Ig-like_fold"/>
</dbReference>
<feature type="non-terminal residue" evidence="1">
    <location>
        <position position="416"/>
    </location>
</feature>
<dbReference type="GO" id="GO:0005509">
    <property type="term" value="F:calcium ion binding"/>
    <property type="evidence" value="ECO:0007669"/>
    <property type="project" value="InterPro"/>
</dbReference>
<evidence type="ECO:0000313" key="1">
    <source>
        <dbReference type="EMBL" id="GAF68825.1"/>
    </source>
</evidence>
<dbReference type="GO" id="GO:0016020">
    <property type="term" value="C:membrane"/>
    <property type="evidence" value="ECO:0007669"/>
    <property type="project" value="InterPro"/>
</dbReference>
<feature type="non-terminal residue" evidence="1">
    <location>
        <position position="1"/>
    </location>
</feature>
<dbReference type="Gene3D" id="2.60.40.10">
    <property type="entry name" value="Immunoglobulins"/>
    <property type="match status" value="2"/>
</dbReference>
<proteinExistence type="predicted"/>
<name>X0SYD1_9ZZZZ</name>
<dbReference type="EMBL" id="BARS01006444">
    <property type="protein sequence ID" value="GAF68825.1"/>
    <property type="molecule type" value="Genomic_DNA"/>
</dbReference>
<comment type="caution">
    <text evidence="1">The sequence shown here is derived from an EMBL/GenBank/DDBJ whole genome shotgun (WGS) entry which is preliminary data.</text>
</comment>
<gene>
    <name evidence="1" type="ORF">S01H1_12541</name>
</gene>
<reference evidence="1" key="1">
    <citation type="journal article" date="2014" name="Front. Microbiol.">
        <title>High frequency of phylogenetically diverse reductive dehalogenase-homologous genes in deep subseafloor sedimentary metagenomes.</title>
        <authorList>
            <person name="Kawai M."/>
            <person name="Futagami T."/>
            <person name="Toyoda A."/>
            <person name="Takaki Y."/>
            <person name="Nishi S."/>
            <person name="Hori S."/>
            <person name="Arai W."/>
            <person name="Tsubouchi T."/>
            <person name="Morono Y."/>
            <person name="Uchiyama I."/>
            <person name="Ito T."/>
            <person name="Fujiyama A."/>
            <person name="Inagaki F."/>
            <person name="Takami H."/>
        </authorList>
    </citation>
    <scope>NUCLEOTIDE SEQUENCE</scope>
    <source>
        <strain evidence="1">Expedition CK06-06</strain>
    </source>
</reference>
<dbReference type="SUPFAM" id="SSF49313">
    <property type="entry name" value="Cadherin-like"/>
    <property type="match status" value="1"/>
</dbReference>
<dbReference type="AlphaFoldDB" id="X0SYD1"/>
<organism evidence="1">
    <name type="scientific">marine sediment metagenome</name>
    <dbReference type="NCBI Taxonomy" id="412755"/>
    <lineage>
        <taxon>unclassified sequences</taxon>
        <taxon>metagenomes</taxon>
        <taxon>ecological metagenomes</taxon>
    </lineage>
</organism>
<dbReference type="InterPro" id="IPR015919">
    <property type="entry name" value="Cadherin-like_sf"/>
</dbReference>
<evidence type="ECO:0008006" key="2">
    <source>
        <dbReference type="Google" id="ProtNLM"/>
    </source>
</evidence>
<protein>
    <recommendedName>
        <fullName evidence="2">Cadherin domain-containing protein</fullName>
    </recommendedName>
</protein>